<comment type="similarity">
    <text evidence="2">Belongs to the SLC41A transporter family.</text>
</comment>
<comment type="subcellular location">
    <subcellularLocation>
        <location evidence="2">Cell membrane</location>
        <topology evidence="2">Multi-pass membrane protein</topology>
    </subcellularLocation>
</comment>
<keyword evidence="5" id="KW-1185">Reference proteome</keyword>
<dbReference type="RefSeq" id="WP_219317659.1">
    <property type="nucleotide sequence ID" value="NZ_JAHWYN010000009.1"/>
</dbReference>
<proteinExistence type="inferred from homology"/>
<dbReference type="Pfam" id="PF00571">
    <property type="entry name" value="CBS"/>
    <property type="match status" value="2"/>
</dbReference>
<feature type="domain" description="CBS" evidence="3">
    <location>
        <begin position="140"/>
        <end position="203"/>
    </location>
</feature>
<keyword evidence="2" id="KW-0460">Magnesium</keyword>
<organism evidence="4 5">
    <name type="scientific">Flavobacterium taihuense</name>
    <dbReference type="NCBI Taxonomy" id="2857508"/>
    <lineage>
        <taxon>Bacteria</taxon>
        <taxon>Pseudomonadati</taxon>
        <taxon>Bacteroidota</taxon>
        <taxon>Flavobacteriia</taxon>
        <taxon>Flavobacteriales</taxon>
        <taxon>Flavobacteriaceae</taxon>
        <taxon>Flavobacterium</taxon>
    </lineage>
</organism>
<feature type="transmembrane region" description="Helical" evidence="2">
    <location>
        <begin position="397"/>
        <end position="419"/>
    </location>
</feature>
<name>A0ABS6XWW6_9FLAO</name>
<sequence length="468" mass="53040">MEFKISKELIKQIAQLIQAKNNHELEILLNDMHHADFAEILDEIDIDEATYIFKVLDSEKTAEILLELEDDLRENILKRLSAKEIAEELDELETNDAADIIGELSKEKKAEVISELQDVEHAKGIVDLLRYDEDTAGGIMHKELVKVNENWNVLTCVKEMRIQAENISRVHSIYVVDDDDRLKGRLSLKDLLSTSTRTPISDVYIKKLHFVDVETPDVDVARIMEKYDLEAIPVVDELGRLVGRITIDDVIDVIKDEIEKRDTEDIQKFGGLEALDLPYVQTRLFEMVKKRATWLVVLFLGEMFTASAMGFFEGEIDKAIVLTLFIPLIISSGGNSGSQAATLIIRAMALKELTLRDWWYVMKKEIASGFLLGSILGIVGFIRILVWQTLNFHDYGIYWFFIAMTVSVSLVFIVLWGTLSGSMIPFVLKKFKLDPATSSAPFVATLVDVTGLIIYFSIAMLFLKGKLL</sequence>
<dbReference type="Proteomes" id="UP000812031">
    <property type="component" value="Unassembled WGS sequence"/>
</dbReference>
<feature type="transmembrane region" description="Helical" evidence="2">
    <location>
        <begin position="324"/>
        <end position="345"/>
    </location>
</feature>
<comment type="caution">
    <text evidence="4">The sequence shown here is derived from an EMBL/GenBank/DDBJ whole genome shotgun (WGS) entry which is preliminary data.</text>
</comment>
<dbReference type="InterPro" id="IPR006669">
    <property type="entry name" value="MgtE_transporter"/>
</dbReference>
<dbReference type="EMBL" id="JAHWYN010000009">
    <property type="protein sequence ID" value="MBW4361169.1"/>
    <property type="molecule type" value="Genomic_DNA"/>
</dbReference>
<feature type="domain" description="CBS" evidence="3">
    <location>
        <begin position="204"/>
        <end position="260"/>
    </location>
</feature>
<evidence type="ECO:0000313" key="4">
    <source>
        <dbReference type="EMBL" id="MBW4361169.1"/>
    </source>
</evidence>
<keyword evidence="2" id="KW-0479">Metal-binding</keyword>
<dbReference type="SMART" id="SM00924">
    <property type="entry name" value="MgtE_N"/>
    <property type="match status" value="1"/>
</dbReference>
<evidence type="ECO:0000259" key="3">
    <source>
        <dbReference type="PROSITE" id="PS51371"/>
    </source>
</evidence>
<keyword evidence="2" id="KW-0472">Membrane</keyword>
<comment type="function">
    <text evidence="2">Acts as a magnesium transporter.</text>
</comment>
<evidence type="ECO:0000256" key="2">
    <source>
        <dbReference type="RuleBase" id="RU362011"/>
    </source>
</evidence>
<keyword evidence="2" id="KW-1003">Cell membrane</keyword>
<gene>
    <name evidence="4" type="primary">mgtE</name>
    <name evidence="4" type="ORF">KZH69_11805</name>
</gene>
<dbReference type="InterPro" id="IPR006667">
    <property type="entry name" value="SLC41_membr_dom"/>
</dbReference>
<dbReference type="SMART" id="SM00116">
    <property type="entry name" value="CBS"/>
    <property type="match status" value="2"/>
</dbReference>
<dbReference type="InterPro" id="IPR006668">
    <property type="entry name" value="Mg_transptr_MgtE_intracell_dom"/>
</dbReference>
<accession>A0ABS6XWW6</accession>
<comment type="subunit">
    <text evidence="2">Homodimer.</text>
</comment>
<feature type="transmembrane region" description="Helical" evidence="2">
    <location>
        <begin position="292"/>
        <end position="312"/>
    </location>
</feature>
<reference evidence="4 5" key="1">
    <citation type="submission" date="2021-07" db="EMBL/GenBank/DDBJ databases">
        <title>Flavobacterium sp. nov. isolated from sediment on the Taihu Lake.</title>
        <authorList>
            <person name="Qu J.-H."/>
        </authorList>
    </citation>
    <scope>NUCLEOTIDE SEQUENCE [LARGE SCALE GENOMIC DNA]</scope>
    <source>
        <strain evidence="4 5">NAS39</strain>
    </source>
</reference>
<dbReference type="InterPro" id="IPR000644">
    <property type="entry name" value="CBS_dom"/>
</dbReference>
<dbReference type="Pfam" id="PF01769">
    <property type="entry name" value="MgtE"/>
    <property type="match status" value="1"/>
</dbReference>
<protein>
    <recommendedName>
        <fullName evidence="2">Magnesium transporter MgtE</fullName>
    </recommendedName>
</protein>
<feature type="transmembrane region" description="Helical" evidence="2">
    <location>
        <begin position="440"/>
        <end position="463"/>
    </location>
</feature>
<evidence type="ECO:0000313" key="5">
    <source>
        <dbReference type="Proteomes" id="UP000812031"/>
    </source>
</evidence>
<dbReference type="PROSITE" id="PS51371">
    <property type="entry name" value="CBS"/>
    <property type="match status" value="2"/>
</dbReference>
<keyword evidence="2" id="KW-1133">Transmembrane helix</keyword>
<keyword evidence="1" id="KW-0129">CBS domain</keyword>
<dbReference type="Pfam" id="PF03448">
    <property type="entry name" value="MgtE_N"/>
    <property type="match status" value="1"/>
</dbReference>
<dbReference type="PANTHER" id="PTHR43773">
    <property type="entry name" value="MAGNESIUM TRANSPORTER MGTE"/>
    <property type="match status" value="1"/>
</dbReference>
<keyword evidence="2" id="KW-0813">Transport</keyword>
<keyword evidence="2" id="KW-0812">Transmembrane</keyword>
<feature type="transmembrane region" description="Helical" evidence="2">
    <location>
        <begin position="366"/>
        <end position="385"/>
    </location>
</feature>
<dbReference type="PANTHER" id="PTHR43773:SF1">
    <property type="entry name" value="MAGNESIUM TRANSPORTER MGTE"/>
    <property type="match status" value="1"/>
</dbReference>
<dbReference type="CDD" id="cd04606">
    <property type="entry name" value="CBS_pair_Mg_transporter"/>
    <property type="match status" value="1"/>
</dbReference>
<evidence type="ECO:0000256" key="1">
    <source>
        <dbReference type="PROSITE-ProRule" id="PRU00703"/>
    </source>
</evidence>
<dbReference type="NCBIfam" id="TIGR00400">
    <property type="entry name" value="mgtE"/>
    <property type="match status" value="1"/>
</dbReference>